<dbReference type="EMBL" id="JAAMPT010000189">
    <property type="protein sequence ID" value="NMH23950.1"/>
    <property type="molecule type" value="Genomic_DNA"/>
</dbReference>
<proteinExistence type="predicted"/>
<dbReference type="Proteomes" id="UP000767947">
    <property type="component" value="Unassembled WGS sequence"/>
</dbReference>
<name>A0ABX1QR86_9FLAO</name>
<reference evidence="1 2" key="1">
    <citation type="submission" date="2020-02" db="EMBL/GenBank/DDBJ databases">
        <title>Flavobacterium sp. genome.</title>
        <authorList>
            <person name="Jung H.S."/>
            <person name="Baek J.H."/>
            <person name="Jeon C.O."/>
        </authorList>
    </citation>
    <scope>NUCLEOTIDE SEQUENCE [LARGE SCALE GENOMIC DNA]</scope>
    <source>
        <strain evidence="1 2">SE-s27</strain>
    </source>
</reference>
<evidence type="ECO:0000313" key="2">
    <source>
        <dbReference type="Proteomes" id="UP000767947"/>
    </source>
</evidence>
<keyword evidence="2" id="KW-1185">Reference proteome</keyword>
<comment type="caution">
    <text evidence="1">The sequence shown here is derived from an EMBL/GenBank/DDBJ whole genome shotgun (WGS) entry which is preliminary data.</text>
</comment>
<gene>
    <name evidence="1" type="ORF">G6042_01560</name>
</gene>
<organism evidence="1 2">
    <name type="scientific">Flavobacterium solisilvae</name>
    <dbReference type="NCBI Taxonomy" id="1852019"/>
    <lineage>
        <taxon>Bacteria</taxon>
        <taxon>Pseudomonadati</taxon>
        <taxon>Bacteroidota</taxon>
        <taxon>Flavobacteriia</taxon>
        <taxon>Flavobacteriales</taxon>
        <taxon>Flavobacteriaceae</taxon>
        <taxon>Flavobacterium</taxon>
    </lineage>
</organism>
<accession>A0ABX1QR86</accession>
<evidence type="ECO:0000313" key="1">
    <source>
        <dbReference type="EMBL" id="NMH23950.1"/>
    </source>
</evidence>
<dbReference type="RefSeq" id="WP_169522503.1">
    <property type="nucleotide sequence ID" value="NZ_JAAMPT010000189.1"/>
</dbReference>
<protein>
    <recommendedName>
        <fullName evidence="3">Lipoprotein</fullName>
    </recommendedName>
</protein>
<evidence type="ECO:0008006" key="3">
    <source>
        <dbReference type="Google" id="ProtNLM"/>
    </source>
</evidence>
<sequence>MKLNFVILVFTLLCISCNKNKEVSEEKNNDGTDKFICTKNDFSNFVVFGSSSDKYNKPYVVTYVFKGKIKNNTENIYEKAYIRGELILVLENGNELTCDDINYTKDFGGDGVNPEIRDNWKPNEEWDIEQLKSCSFPIEYFDYPVKEVFTQYYLQLTDQINKTETELLISQSDVTSKWKLAQKKVENNSVDCGDNAFDLSKFLKTKH</sequence>